<comment type="caution">
    <text evidence="2">The sequence shown here is derived from an EMBL/GenBank/DDBJ whole genome shotgun (WGS) entry which is preliminary data.</text>
</comment>
<keyword evidence="3" id="KW-1185">Reference proteome</keyword>
<sequence length="574" mass="63715">MAEAWSKQNGYLVVACTLSDKSSFEHDNIIAVQCDVTQDNQVKAMKEQVQCLLEERNAVLYSIVNNAGIADPGNFLFHDSVEIPKKVMEVNYFGQLRVTQALLPLMLMTSKVVGGKIFNMSSVCGVSSGAGNGSYSASKFAVEAWSDSLRLELDPFGIQVVKIRPGQIATDIQSDWISHFVKNFQAAPAQIQKLHGGSVFTDKMEEGVKSMGSHGRPELVVDTMTELLLQNDHKKLDCSYFIGSDAKTFWRALYVLPTAVVHTLKRSALTIHPLLPEIPPAGAVAHVTITCRDLRKSLIFYKALGFETLGPAEHGCQFLQFNPAKNGKWESRFLLKEDKDMPERQACSDAGMTRICMLTNSVDAHMKELEKHGIKPIASPAISDGMKLVVYNDPDGFTVYFDEIGGLLGAIIGAQLWWKKRPYPFAFHWSMNVTDHKKILPMFEEMGFKTMSDQNKDQVLNGLLPAFNIDPGTTVIDWIRLCSHPKGGIVTTIMNWTNPRSSINEASANNAMTISVTNVTEALAKAKKMGMYVEEDKPTYREIPIYGNVQIATAYLEKGSCPVEFCCFTNRKLC</sequence>
<dbReference type="Pfam" id="PF00106">
    <property type="entry name" value="adh_short"/>
    <property type="match status" value="1"/>
</dbReference>
<dbReference type="Pfam" id="PF00903">
    <property type="entry name" value="Glyoxalase"/>
    <property type="match status" value="1"/>
</dbReference>
<dbReference type="InterPro" id="IPR020904">
    <property type="entry name" value="Sc_DH/Rdtase_CS"/>
</dbReference>
<name>A0A9N8DA90_9STRA</name>
<dbReference type="Gene3D" id="3.10.180.10">
    <property type="entry name" value="2,3-Dihydroxybiphenyl 1,2-Dioxygenase, domain 1"/>
    <property type="match status" value="1"/>
</dbReference>
<dbReference type="SUPFAM" id="SSF51735">
    <property type="entry name" value="NAD(P)-binding Rossmann-fold domains"/>
    <property type="match status" value="1"/>
</dbReference>
<dbReference type="InterPro" id="IPR036291">
    <property type="entry name" value="NAD(P)-bd_dom_sf"/>
</dbReference>
<dbReference type="EMBL" id="CAICTM010000031">
    <property type="protein sequence ID" value="CAB9498090.1"/>
    <property type="molecule type" value="Genomic_DNA"/>
</dbReference>
<dbReference type="InterPro" id="IPR002347">
    <property type="entry name" value="SDR_fam"/>
</dbReference>
<dbReference type="Gene3D" id="3.40.50.720">
    <property type="entry name" value="NAD(P)-binding Rossmann-like Domain"/>
    <property type="match status" value="1"/>
</dbReference>
<dbReference type="PANTHER" id="PTHR43313:SF1">
    <property type="entry name" value="3BETA-HYDROXYSTEROID DEHYDROGENASE DHS-16"/>
    <property type="match status" value="1"/>
</dbReference>
<dbReference type="InterPro" id="IPR029068">
    <property type="entry name" value="Glyas_Bleomycin-R_OHBP_Dase"/>
</dbReference>
<organism evidence="2 3">
    <name type="scientific">Seminavis robusta</name>
    <dbReference type="NCBI Taxonomy" id="568900"/>
    <lineage>
        <taxon>Eukaryota</taxon>
        <taxon>Sar</taxon>
        <taxon>Stramenopiles</taxon>
        <taxon>Ochrophyta</taxon>
        <taxon>Bacillariophyta</taxon>
        <taxon>Bacillariophyceae</taxon>
        <taxon>Bacillariophycidae</taxon>
        <taxon>Naviculales</taxon>
        <taxon>Naviculaceae</taxon>
        <taxon>Seminavis</taxon>
    </lineage>
</organism>
<dbReference type="PANTHER" id="PTHR43313">
    <property type="entry name" value="SHORT-CHAIN DEHYDROGENASE/REDUCTASE FAMILY 9C"/>
    <property type="match status" value="1"/>
</dbReference>
<dbReference type="PRINTS" id="PR00081">
    <property type="entry name" value="GDHRDH"/>
</dbReference>
<reference evidence="2" key="1">
    <citation type="submission" date="2020-06" db="EMBL/GenBank/DDBJ databases">
        <authorList>
            <consortium name="Plant Systems Biology data submission"/>
        </authorList>
    </citation>
    <scope>NUCLEOTIDE SEQUENCE</scope>
    <source>
        <strain evidence="2">D6</strain>
    </source>
</reference>
<evidence type="ECO:0000259" key="1">
    <source>
        <dbReference type="PROSITE" id="PS51819"/>
    </source>
</evidence>
<gene>
    <name evidence="2" type="ORF">SEMRO_31_G020300.1</name>
</gene>
<dbReference type="SUPFAM" id="SSF54593">
    <property type="entry name" value="Glyoxalase/Bleomycin resistance protein/Dihydroxybiphenyl dioxygenase"/>
    <property type="match status" value="1"/>
</dbReference>
<dbReference type="CDD" id="cd06587">
    <property type="entry name" value="VOC"/>
    <property type="match status" value="1"/>
</dbReference>
<dbReference type="InterPro" id="IPR004360">
    <property type="entry name" value="Glyas_Fos-R_dOase_dom"/>
</dbReference>
<dbReference type="Proteomes" id="UP001153069">
    <property type="component" value="Unassembled WGS sequence"/>
</dbReference>
<protein>
    <submittedName>
        <fullName evidence="2">Short-chain dehydrogenase/reductase family 9C member 7</fullName>
    </submittedName>
</protein>
<dbReference type="PROSITE" id="PS00061">
    <property type="entry name" value="ADH_SHORT"/>
    <property type="match status" value="1"/>
</dbReference>
<proteinExistence type="predicted"/>
<accession>A0A9N8DA90</accession>
<dbReference type="AlphaFoldDB" id="A0A9N8DA90"/>
<evidence type="ECO:0000313" key="2">
    <source>
        <dbReference type="EMBL" id="CAB9498090.1"/>
    </source>
</evidence>
<dbReference type="OrthoDB" id="1274115at2759"/>
<dbReference type="GO" id="GO:0008202">
    <property type="term" value="P:steroid metabolic process"/>
    <property type="evidence" value="ECO:0007669"/>
    <property type="project" value="TreeGrafter"/>
</dbReference>
<evidence type="ECO:0000313" key="3">
    <source>
        <dbReference type="Proteomes" id="UP001153069"/>
    </source>
</evidence>
<dbReference type="GO" id="GO:0016491">
    <property type="term" value="F:oxidoreductase activity"/>
    <property type="evidence" value="ECO:0007669"/>
    <property type="project" value="TreeGrafter"/>
</dbReference>
<dbReference type="PROSITE" id="PS51819">
    <property type="entry name" value="VOC"/>
    <property type="match status" value="1"/>
</dbReference>
<dbReference type="InterPro" id="IPR037523">
    <property type="entry name" value="VOC_core"/>
</dbReference>
<dbReference type="PRINTS" id="PR00080">
    <property type="entry name" value="SDRFAMILY"/>
</dbReference>
<feature type="domain" description="VOC" evidence="1">
    <location>
        <begin position="283"/>
        <end position="404"/>
    </location>
</feature>